<comment type="caution">
    <text evidence="1">The sequence shown here is derived from an EMBL/GenBank/DDBJ whole genome shotgun (WGS) entry which is preliminary data.</text>
</comment>
<accession>A0ACB8QX91</accession>
<evidence type="ECO:0000313" key="2">
    <source>
        <dbReference type="Proteomes" id="UP000814128"/>
    </source>
</evidence>
<gene>
    <name evidence="1" type="ORF">K488DRAFT_82255</name>
</gene>
<sequence>MESHTVQSEQAATVESQNASPNPKHAQVSKEAAEAAVPRDEVLENFRRMIVLGSPYATGTLPLPPSDFVLFYTTEAGETRSLDLAQASVEQLEQLADACAPATFGRGQQDVLDESYRRAGKMDSSQFTTRIVPERTELLDVVRDELLEGEQSKRLIICELYKLNIYGENAFFKAHIDTPRGTNMFGSLVVIFPTQHEGGNLIFRTDGQEFNFDAAAALKTVTEPSIAYATFFSDIEHEVAVVTTGKRVSLTFNLYFGDIEPGISVSPPTATPASYDAFCGAVEAMLNNDDVFPNGITLAFPMRHVYPVKLSDNREYLSHVHKILKGPDAMVHSVFETLGFQPRVYMFYHMRGFGGQVKFFIRRPLVFPPWASQVEVSEELVREWGGIVVRGSGPDEDRPLGWPRSRPDEEVYWVSPPKIALEKQTFLAYGNQACMGYAYRSLYIVVRIGPAGKRMEFKTWV</sequence>
<keyword evidence="2" id="KW-1185">Reference proteome</keyword>
<organism evidence="1 2">
    <name type="scientific">Vararia minispora EC-137</name>
    <dbReference type="NCBI Taxonomy" id="1314806"/>
    <lineage>
        <taxon>Eukaryota</taxon>
        <taxon>Fungi</taxon>
        <taxon>Dikarya</taxon>
        <taxon>Basidiomycota</taxon>
        <taxon>Agaricomycotina</taxon>
        <taxon>Agaricomycetes</taxon>
        <taxon>Russulales</taxon>
        <taxon>Lachnocladiaceae</taxon>
        <taxon>Vararia</taxon>
    </lineage>
</organism>
<proteinExistence type="predicted"/>
<reference evidence="1" key="1">
    <citation type="submission" date="2021-02" db="EMBL/GenBank/DDBJ databases">
        <authorList>
            <consortium name="DOE Joint Genome Institute"/>
            <person name="Ahrendt S."/>
            <person name="Looney B.P."/>
            <person name="Miyauchi S."/>
            <person name="Morin E."/>
            <person name="Drula E."/>
            <person name="Courty P.E."/>
            <person name="Chicoki N."/>
            <person name="Fauchery L."/>
            <person name="Kohler A."/>
            <person name="Kuo A."/>
            <person name="Labutti K."/>
            <person name="Pangilinan J."/>
            <person name="Lipzen A."/>
            <person name="Riley R."/>
            <person name="Andreopoulos W."/>
            <person name="He G."/>
            <person name="Johnson J."/>
            <person name="Barry K.W."/>
            <person name="Grigoriev I.V."/>
            <person name="Nagy L."/>
            <person name="Hibbett D."/>
            <person name="Henrissat B."/>
            <person name="Matheny P.B."/>
            <person name="Labbe J."/>
            <person name="Martin F."/>
        </authorList>
    </citation>
    <scope>NUCLEOTIDE SEQUENCE</scope>
    <source>
        <strain evidence="1">EC-137</strain>
    </source>
</reference>
<name>A0ACB8QX91_9AGAM</name>
<dbReference type="EMBL" id="MU273473">
    <property type="protein sequence ID" value="KAI0036303.1"/>
    <property type="molecule type" value="Genomic_DNA"/>
</dbReference>
<dbReference type="Proteomes" id="UP000814128">
    <property type="component" value="Unassembled WGS sequence"/>
</dbReference>
<reference evidence="1" key="2">
    <citation type="journal article" date="2022" name="New Phytol.">
        <title>Evolutionary transition to the ectomycorrhizal habit in the genomes of a hyperdiverse lineage of mushroom-forming fungi.</title>
        <authorList>
            <person name="Looney B."/>
            <person name="Miyauchi S."/>
            <person name="Morin E."/>
            <person name="Drula E."/>
            <person name="Courty P.E."/>
            <person name="Kohler A."/>
            <person name="Kuo A."/>
            <person name="LaButti K."/>
            <person name="Pangilinan J."/>
            <person name="Lipzen A."/>
            <person name="Riley R."/>
            <person name="Andreopoulos W."/>
            <person name="He G."/>
            <person name="Johnson J."/>
            <person name="Nolan M."/>
            <person name="Tritt A."/>
            <person name="Barry K.W."/>
            <person name="Grigoriev I.V."/>
            <person name="Nagy L.G."/>
            <person name="Hibbett D."/>
            <person name="Henrissat B."/>
            <person name="Matheny P.B."/>
            <person name="Labbe J."/>
            <person name="Martin F.M."/>
        </authorList>
    </citation>
    <scope>NUCLEOTIDE SEQUENCE</scope>
    <source>
        <strain evidence="1">EC-137</strain>
    </source>
</reference>
<evidence type="ECO:0000313" key="1">
    <source>
        <dbReference type="EMBL" id="KAI0036303.1"/>
    </source>
</evidence>
<protein>
    <submittedName>
        <fullName evidence="1">Uncharacterized protein</fullName>
    </submittedName>
</protein>